<evidence type="ECO:0000256" key="4">
    <source>
        <dbReference type="PROSITE-ProRule" id="PRU00409"/>
    </source>
</evidence>
<accession>A0A444JH35</accession>
<dbReference type="InterPro" id="IPR052032">
    <property type="entry name" value="ATP-dep_AA_Ligase"/>
</dbReference>
<evidence type="ECO:0000256" key="2">
    <source>
        <dbReference type="ARBA" id="ARBA00022741"/>
    </source>
</evidence>
<keyword evidence="7" id="KW-1185">Reference proteome</keyword>
<dbReference type="SUPFAM" id="SSF56059">
    <property type="entry name" value="Glutathione synthetase ATP-binding domain-like"/>
    <property type="match status" value="1"/>
</dbReference>
<dbReference type="InterPro" id="IPR013815">
    <property type="entry name" value="ATP_grasp_subdomain_1"/>
</dbReference>
<dbReference type="PROSITE" id="PS50975">
    <property type="entry name" value="ATP_GRASP"/>
    <property type="match status" value="1"/>
</dbReference>
<evidence type="ECO:0000259" key="5">
    <source>
        <dbReference type="PROSITE" id="PS50975"/>
    </source>
</evidence>
<dbReference type="Proteomes" id="UP000288892">
    <property type="component" value="Unassembled WGS sequence"/>
</dbReference>
<evidence type="ECO:0000313" key="6">
    <source>
        <dbReference type="EMBL" id="RWX52385.1"/>
    </source>
</evidence>
<proteinExistence type="predicted"/>
<dbReference type="Pfam" id="PF13535">
    <property type="entry name" value="ATP-grasp_4"/>
    <property type="match status" value="1"/>
</dbReference>
<organism evidence="6 7">
    <name type="scientific">Candidatus Electrothrix marina</name>
    <dbReference type="NCBI Taxonomy" id="1859130"/>
    <lineage>
        <taxon>Bacteria</taxon>
        <taxon>Pseudomonadati</taxon>
        <taxon>Thermodesulfobacteriota</taxon>
        <taxon>Desulfobulbia</taxon>
        <taxon>Desulfobulbales</taxon>
        <taxon>Desulfobulbaceae</taxon>
        <taxon>Candidatus Electrothrix</taxon>
    </lineage>
</organism>
<gene>
    <name evidence="6" type="ORF">VU01_10152</name>
</gene>
<reference evidence="6 7" key="1">
    <citation type="submission" date="2017-01" db="EMBL/GenBank/DDBJ databases">
        <title>The cable genome- insights into the physiology and evolution of filamentous bacteria capable of sulfide oxidation via long distance electron transfer.</title>
        <authorList>
            <person name="Schreiber L."/>
            <person name="Bjerg J.T."/>
            <person name="Boggild A."/>
            <person name="Van De Vossenberg J."/>
            <person name="Meysman F."/>
            <person name="Nielsen L.P."/>
            <person name="Schramm A."/>
            <person name="Kjeldsen K.U."/>
        </authorList>
    </citation>
    <scope>NUCLEOTIDE SEQUENCE [LARGE SCALE GENOMIC DNA]</scope>
    <source>
        <strain evidence="6">A5</strain>
    </source>
</reference>
<comment type="caution">
    <text evidence="6">The sequence shown here is derived from an EMBL/GenBank/DDBJ whole genome shotgun (WGS) entry which is preliminary data.</text>
</comment>
<keyword evidence="3 4" id="KW-0067">ATP-binding</keyword>
<dbReference type="GO" id="GO:0016874">
    <property type="term" value="F:ligase activity"/>
    <property type="evidence" value="ECO:0007669"/>
    <property type="project" value="UniProtKB-KW"/>
</dbReference>
<dbReference type="Gene3D" id="3.30.470.20">
    <property type="entry name" value="ATP-grasp fold, B domain"/>
    <property type="match status" value="1"/>
</dbReference>
<dbReference type="AlphaFoldDB" id="A0A444JH35"/>
<keyword evidence="2 4" id="KW-0547">Nucleotide-binding</keyword>
<sequence>MKNVLLVDTNFSSAPIYDYIKRSGYRVFVCGGNSSDFLARSVEDYIKIDYSDLNKMQELIRSRHIDYIVPGCNDLSYQVCTQLNTERRFSGLDDYETSESINNKEKFRQLAGQLALPAPGIIPSEKLGYVWPIIVKPVDAYSGRGVTVVHEAEKGTLPFAMQQAEKYSRTGSCIVEEYIEGQLYSHSAFFSAGEILMDFIVEEHGTANPFTVDTSWVSYEFPTEMLLCIRNAIQMLAKKLNLVDGLIHTQFIRNEGKFWLIEVTRRCPGDLYSKLIELSTGFHYVESYVRPFLNQAIPSESNVSLKQSYILRHTISQPIQDLFGSIQFNLPLQIEKMVSLTLSGDLVKSSPLGRIALLFAKANSKKEMCNLIDFALKRELYTISSVI</sequence>
<dbReference type="PANTHER" id="PTHR43585">
    <property type="entry name" value="FUMIPYRROLE BIOSYNTHESIS PROTEIN C"/>
    <property type="match status" value="1"/>
</dbReference>
<dbReference type="Gene3D" id="3.40.50.20">
    <property type="match status" value="1"/>
</dbReference>
<evidence type="ECO:0000256" key="1">
    <source>
        <dbReference type="ARBA" id="ARBA00022598"/>
    </source>
</evidence>
<dbReference type="Gene3D" id="3.30.1490.20">
    <property type="entry name" value="ATP-grasp fold, A domain"/>
    <property type="match status" value="1"/>
</dbReference>
<feature type="domain" description="ATP-grasp" evidence="5">
    <location>
        <begin position="105"/>
        <end position="293"/>
    </location>
</feature>
<evidence type="ECO:0000313" key="7">
    <source>
        <dbReference type="Proteomes" id="UP000288892"/>
    </source>
</evidence>
<evidence type="ECO:0000256" key="3">
    <source>
        <dbReference type="ARBA" id="ARBA00022840"/>
    </source>
</evidence>
<dbReference type="GO" id="GO:0005524">
    <property type="term" value="F:ATP binding"/>
    <property type="evidence" value="ECO:0007669"/>
    <property type="project" value="UniProtKB-UniRule"/>
</dbReference>
<keyword evidence="1" id="KW-0436">Ligase</keyword>
<dbReference type="PANTHER" id="PTHR43585:SF2">
    <property type="entry name" value="ATP-GRASP ENZYME FSQD"/>
    <property type="match status" value="1"/>
</dbReference>
<dbReference type="EMBL" id="MTKS01000015">
    <property type="protein sequence ID" value="RWX52385.1"/>
    <property type="molecule type" value="Genomic_DNA"/>
</dbReference>
<protein>
    <submittedName>
        <fullName evidence="6">ATP-grasp domain-containing protein</fullName>
    </submittedName>
</protein>
<dbReference type="GO" id="GO:0046872">
    <property type="term" value="F:metal ion binding"/>
    <property type="evidence" value="ECO:0007669"/>
    <property type="project" value="InterPro"/>
</dbReference>
<name>A0A444JH35_9BACT</name>
<dbReference type="InterPro" id="IPR011761">
    <property type="entry name" value="ATP-grasp"/>
</dbReference>